<dbReference type="KEGG" id="mmes:MMSR116_18505"/>
<dbReference type="AlphaFoldDB" id="A0A6B9FM16"/>
<feature type="domain" description="PAS fold-3" evidence="1">
    <location>
        <begin position="53"/>
        <end position="109"/>
    </location>
</feature>
<reference evidence="2 3" key="1">
    <citation type="journal article" date="2012" name="Genet. Mol. Biol.">
        <title>Analysis of 16S rRNA and mxaF genes revealing insights into Methylobacterium niche-specific plant association.</title>
        <authorList>
            <person name="Dourado M.N."/>
            <person name="Andreote F.D."/>
            <person name="Dini-Andreote F."/>
            <person name="Conti R."/>
            <person name="Araujo J.M."/>
            <person name="Araujo W.L."/>
        </authorList>
    </citation>
    <scope>NUCLEOTIDE SEQUENCE [LARGE SCALE GENOMIC DNA]</scope>
    <source>
        <strain evidence="2 3">SR1.6/6</strain>
    </source>
</reference>
<gene>
    <name evidence="2" type="ORF">MMSR116_18505</name>
</gene>
<dbReference type="Gene3D" id="2.10.70.100">
    <property type="match status" value="1"/>
</dbReference>
<sequence>MQLASEAVAALQPAGFVGIWDTDVSAGRSVLDAGAAAMLAGNPGLAGQPLALETALGRIHPEDRDWVFGKIRRVRQTGGPVSLEFRVLSGRGDVRWILNRGFLGPDGSGTLHGRGAYLDVTDLYARPARTPDGAPLQAGDLEAAADHCIDAHAALDRYGDPYLQTVSGMLLLGIGRTLAQRQA</sequence>
<dbReference type="CDD" id="cd00130">
    <property type="entry name" value="PAS"/>
    <property type="match status" value="1"/>
</dbReference>
<dbReference type="RefSeq" id="WP_010687553.1">
    <property type="nucleotide sequence ID" value="NZ_CP043538.1"/>
</dbReference>
<dbReference type="InterPro" id="IPR035965">
    <property type="entry name" value="PAS-like_dom_sf"/>
</dbReference>
<accession>A0A6B9FM16</accession>
<dbReference type="Proteomes" id="UP000012488">
    <property type="component" value="Chromosome"/>
</dbReference>
<dbReference type="InterPro" id="IPR013655">
    <property type="entry name" value="PAS_fold_3"/>
</dbReference>
<dbReference type="EMBL" id="CP043538">
    <property type="protein sequence ID" value="QGY03661.1"/>
    <property type="molecule type" value="Genomic_DNA"/>
</dbReference>
<dbReference type="OrthoDB" id="7992352at2"/>
<evidence type="ECO:0000313" key="3">
    <source>
        <dbReference type="Proteomes" id="UP000012488"/>
    </source>
</evidence>
<proteinExistence type="predicted"/>
<reference evidence="2 3" key="2">
    <citation type="journal article" date="2013" name="Genome Announc.">
        <title>Draft Genome Sequence of Methylobacterium mesophilicum Strain SR1.6/6, Isolated from Citrus sinensis.</title>
        <authorList>
            <person name="Marinho Almeida D."/>
            <person name="Dini-Andreote F."/>
            <person name="Camargo Neves A.A."/>
            <person name="Juca Ramos R.T."/>
            <person name="Andreote F.D."/>
            <person name="Carneiro A.R."/>
            <person name="Oliveira de Souza Lima A."/>
            <person name="Caracciolo Gomes de Sa P.H."/>
            <person name="Ribeiro Barbosa M.S."/>
            <person name="Araujo W.L."/>
            <person name="Silva A."/>
        </authorList>
    </citation>
    <scope>NUCLEOTIDE SEQUENCE [LARGE SCALE GENOMIC DNA]</scope>
    <source>
        <strain evidence="2 3">SR1.6/6</strain>
    </source>
</reference>
<evidence type="ECO:0000313" key="2">
    <source>
        <dbReference type="EMBL" id="QGY03661.1"/>
    </source>
</evidence>
<organism evidence="2 3">
    <name type="scientific">Methylobacterium mesophilicum SR1.6/6</name>
    <dbReference type="NCBI Taxonomy" id="908290"/>
    <lineage>
        <taxon>Bacteria</taxon>
        <taxon>Pseudomonadati</taxon>
        <taxon>Pseudomonadota</taxon>
        <taxon>Alphaproteobacteria</taxon>
        <taxon>Hyphomicrobiales</taxon>
        <taxon>Methylobacteriaceae</taxon>
        <taxon>Methylobacterium</taxon>
    </lineage>
</organism>
<dbReference type="Gene3D" id="3.30.450.20">
    <property type="entry name" value="PAS domain"/>
    <property type="match status" value="1"/>
</dbReference>
<protein>
    <submittedName>
        <fullName evidence="2">PAS domain-containing protein</fullName>
    </submittedName>
</protein>
<name>A0A6B9FM16_9HYPH</name>
<dbReference type="Pfam" id="PF08447">
    <property type="entry name" value="PAS_3"/>
    <property type="match status" value="1"/>
</dbReference>
<dbReference type="SUPFAM" id="SSF55785">
    <property type="entry name" value="PYP-like sensor domain (PAS domain)"/>
    <property type="match status" value="1"/>
</dbReference>
<dbReference type="InterPro" id="IPR000014">
    <property type="entry name" value="PAS"/>
</dbReference>
<evidence type="ECO:0000259" key="1">
    <source>
        <dbReference type="Pfam" id="PF08447"/>
    </source>
</evidence>